<evidence type="ECO:0000313" key="3">
    <source>
        <dbReference type="EMBL" id="MCW6507800.1"/>
    </source>
</evidence>
<dbReference type="SMART" id="SM00849">
    <property type="entry name" value="Lactamase_B"/>
    <property type="match status" value="1"/>
</dbReference>
<keyword evidence="4" id="KW-1185">Reference proteome</keyword>
<gene>
    <name evidence="3" type="ORF">M8523_07180</name>
</gene>
<dbReference type="SUPFAM" id="SSF56281">
    <property type="entry name" value="Metallo-hydrolase/oxidoreductase"/>
    <property type="match status" value="1"/>
</dbReference>
<name>A0AA41YUY7_9HYPH</name>
<evidence type="ECO:0000313" key="4">
    <source>
        <dbReference type="Proteomes" id="UP001165667"/>
    </source>
</evidence>
<dbReference type="InterPro" id="IPR001279">
    <property type="entry name" value="Metallo-B-lactamas"/>
</dbReference>
<comment type="similarity">
    <text evidence="1">Belongs to the metallo-beta-lactamase superfamily. Class-B beta-lactamase family.</text>
</comment>
<dbReference type="RefSeq" id="WP_282584157.1">
    <property type="nucleotide sequence ID" value="NZ_JAMOIM010000003.1"/>
</dbReference>
<feature type="domain" description="Metallo-beta-lactamase" evidence="2">
    <location>
        <begin position="51"/>
        <end position="239"/>
    </location>
</feature>
<evidence type="ECO:0000259" key="2">
    <source>
        <dbReference type="SMART" id="SM00849"/>
    </source>
</evidence>
<comment type="caution">
    <text evidence="3">The sequence shown here is derived from an EMBL/GenBank/DDBJ whole genome shotgun (WGS) entry which is preliminary data.</text>
</comment>
<dbReference type="PANTHER" id="PTHR42951:SF4">
    <property type="entry name" value="ACYL-COENZYME A THIOESTERASE MBLAC2"/>
    <property type="match status" value="1"/>
</dbReference>
<dbReference type="Proteomes" id="UP001165667">
    <property type="component" value="Unassembled WGS sequence"/>
</dbReference>
<dbReference type="PANTHER" id="PTHR42951">
    <property type="entry name" value="METALLO-BETA-LACTAMASE DOMAIN-CONTAINING"/>
    <property type="match status" value="1"/>
</dbReference>
<dbReference type="GO" id="GO:0017001">
    <property type="term" value="P:antibiotic catabolic process"/>
    <property type="evidence" value="ECO:0007669"/>
    <property type="project" value="UniProtKB-ARBA"/>
</dbReference>
<dbReference type="Pfam" id="PF00753">
    <property type="entry name" value="Lactamase_B"/>
    <property type="match status" value="1"/>
</dbReference>
<proteinExistence type="inferred from homology"/>
<protein>
    <submittedName>
        <fullName evidence="3">MBL fold metallo-hydrolase</fullName>
    </submittedName>
</protein>
<reference evidence="3" key="1">
    <citation type="submission" date="2022-05" db="EMBL/GenBank/DDBJ databases">
        <authorList>
            <person name="Pankratov T."/>
        </authorList>
    </citation>
    <scope>NUCLEOTIDE SEQUENCE</scope>
    <source>
        <strain evidence="3">BP6-180914</strain>
    </source>
</reference>
<sequence length="261" mass="28162">MEDSCTGTARPSRADLSRSLAAMSGEDWFRVSDFGHGVWRIRESGLGPAHAANIWLVAGRDRALLIDAGVGVAPLRPVVEALVDRPVICLLTHSHYDHIGGAWEFAERWAHPAEAAILADPTPDATMWQGWLTDAVFSTQPRPGFSMVDYAIRPAAPSRLVDEGDAIDLGGRVLTLIHVPGHSPGLLAVHDAEAGLLFTSDALYDGRMFFDLPGSDPRAGADSMARLARLPVRLVHPGHGESFGRDRLDEVAREQSRLLGA</sequence>
<accession>A0AA41YUY7</accession>
<dbReference type="InterPro" id="IPR050855">
    <property type="entry name" value="NDM-1-like"/>
</dbReference>
<organism evidence="3 4">
    <name type="scientific">Lichenifustis flavocetrariae</name>
    <dbReference type="NCBI Taxonomy" id="2949735"/>
    <lineage>
        <taxon>Bacteria</taxon>
        <taxon>Pseudomonadati</taxon>
        <taxon>Pseudomonadota</taxon>
        <taxon>Alphaproteobacteria</taxon>
        <taxon>Hyphomicrobiales</taxon>
        <taxon>Lichenihabitantaceae</taxon>
        <taxon>Lichenifustis</taxon>
    </lineage>
</organism>
<evidence type="ECO:0000256" key="1">
    <source>
        <dbReference type="ARBA" id="ARBA00005250"/>
    </source>
</evidence>
<dbReference type="InterPro" id="IPR036866">
    <property type="entry name" value="RibonucZ/Hydroxyglut_hydro"/>
</dbReference>
<dbReference type="EMBL" id="JAMOIM010000003">
    <property type="protein sequence ID" value="MCW6507800.1"/>
    <property type="molecule type" value="Genomic_DNA"/>
</dbReference>
<dbReference type="AlphaFoldDB" id="A0AA41YUY7"/>
<dbReference type="Gene3D" id="3.60.15.10">
    <property type="entry name" value="Ribonuclease Z/Hydroxyacylglutathione hydrolase-like"/>
    <property type="match status" value="1"/>
</dbReference>